<sequence length="77" mass="9204">MAALLELIFSDFALHLPIQEGTCWLMQNTKTRLQNVKGAFNILPCPFLMLCKKFMFIRLWLTYRLHENRPLWIYVVC</sequence>
<keyword evidence="2" id="KW-1185">Reference proteome</keyword>
<protein>
    <submittedName>
        <fullName evidence="1">Uncharacterized protein</fullName>
    </submittedName>
</protein>
<evidence type="ECO:0000313" key="1">
    <source>
        <dbReference type="EMBL" id="KAG2633661.1"/>
    </source>
</evidence>
<proteinExistence type="predicted"/>
<evidence type="ECO:0000313" key="2">
    <source>
        <dbReference type="Proteomes" id="UP000823388"/>
    </source>
</evidence>
<organism evidence="1 2">
    <name type="scientific">Panicum virgatum</name>
    <name type="common">Blackwell switchgrass</name>
    <dbReference type="NCBI Taxonomy" id="38727"/>
    <lineage>
        <taxon>Eukaryota</taxon>
        <taxon>Viridiplantae</taxon>
        <taxon>Streptophyta</taxon>
        <taxon>Embryophyta</taxon>
        <taxon>Tracheophyta</taxon>
        <taxon>Spermatophyta</taxon>
        <taxon>Magnoliopsida</taxon>
        <taxon>Liliopsida</taxon>
        <taxon>Poales</taxon>
        <taxon>Poaceae</taxon>
        <taxon>PACMAD clade</taxon>
        <taxon>Panicoideae</taxon>
        <taxon>Panicodae</taxon>
        <taxon>Paniceae</taxon>
        <taxon>Panicinae</taxon>
        <taxon>Panicum</taxon>
        <taxon>Panicum sect. Hiantes</taxon>
    </lineage>
</organism>
<accession>A0A8T0VA88</accession>
<name>A0A8T0VA88_PANVG</name>
<dbReference type="Proteomes" id="UP000823388">
    <property type="component" value="Chromosome 2N"/>
</dbReference>
<comment type="caution">
    <text evidence="1">The sequence shown here is derived from an EMBL/GenBank/DDBJ whole genome shotgun (WGS) entry which is preliminary data.</text>
</comment>
<reference evidence="1" key="1">
    <citation type="submission" date="2020-05" db="EMBL/GenBank/DDBJ databases">
        <title>WGS assembly of Panicum virgatum.</title>
        <authorList>
            <person name="Lovell J.T."/>
            <person name="Jenkins J."/>
            <person name="Shu S."/>
            <person name="Juenger T.E."/>
            <person name="Schmutz J."/>
        </authorList>
    </citation>
    <scope>NUCLEOTIDE SEQUENCE</scope>
    <source>
        <strain evidence="1">AP13</strain>
    </source>
</reference>
<gene>
    <name evidence="1" type="ORF">PVAP13_2NG241703</name>
</gene>
<dbReference type="EMBL" id="CM029040">
    <property type="protein sequence ID" value="KAG2633661.1"/>
    <property type="molecule type" value="Genomic_DNA"/>
</dbReference>
<dbReference type="AlphaFoldDB" id="A0A8T0VA88"/>